<feature type="compositionally biased region" description="Acidic residues" evidence="1">
    <location>
        <begin position="80"/>
        <end position="97"/>
    </location>
</feature>
<proteinExistence type="predicted"/>
<reference evidence="2 3" key="1">
    <citation type="journal article" date="2015" name="Nat. Commun.">
        <title>Lucilia cuprina genome unlocks parasitic fly biology to underpin future interventions.</title>
        <authorList>
            <person name="Anstead C.A."/>
            <person name="Korhonen P.K."/>
            <person name="Young N.D."/>
            <person name="Hall R.S."/>
            <person name="Jex A.R."/>
            <person name="Murali S.C."/>
            <person name="Hughes D.S."/>
            <person name="Lee S.F."/>
            <person name="Perry T."/>
            <person name="Stroehlein A.J."/>
            <person name="Ansell B.R."/>
            <person name="Breugelmans B."/>
            <person name="Hofmann A."/>
            <person name="Qu J."/>
            <person name="Dugan S."/>
            <person name="Lee S.L."/>
            <person name="Chao H."/>
            <person name="Dinh H."/>
            <person name="Han Y."/>
            <person name="Doddapaneni H.V."/>
            <person name="Worley K.C."/>
            <person name="Muzny D.M."/>
            <person name="Ioannidis P."/>
            <person name="Waterhouse R.M."/>
            <person name="Zdobnov E.M."/>
            <person name="James P.J."/>
            <person name="Bagnall N.H."/>
            <person name="Kotze A.C."/>
            <person name="Gibbs R.A."/>
            <person name="Richards S."/>
            <person name="Batterham P."/>
            <person name="Gasser R.B."/>
        </authorList>
    </citation>
    <scope>NUCLEOTIDE SEQUENCE [LARGE SCALE GENOMIC DNA]</scope>
    <source>
        <strain evidence="2 3">LS</strain>
        <tissue evidence="2">Full body</tissue>
    </source>
</reference>
<dbReference type="EMBL" id="JRES01001008">
    <property type="protein sequence ID" value="KNC26159.1"/>
    <property type="molecule type" value="Genomic_DNA"/>
</dbReference>
<comment type="caution">
    <text evidence="2">The sequence shown here is derived from an EMBL/GenBank/DDBJ whole genome shotgun (WGS) entry which is preliminary data.</text>
</comment>
<organism evidence="2 3">
    <name type="scientific">Lucilia cuprina</name>
    <name type="common">Green bottle fly</name>
    <name type="synonym">Australian sheep blowfly</name>
    <dbReference type="NCBI Taxonomy" id="7375"/>
    <lineage>
        <taxon>Eukaryota</taxon>
        <taxon>Metazoa</taxon>
        <taxon>Ecdysozoa</taxon>
        <taxon>Arthropoda</taxon>
        <taxon>Hexapoda</taxon>
        <taxon>Insecta</taxon>
        <taxon>Pterygota</taxon>
        <taxon>Neoptera</taxon>
        <taxon>Endopterygota</taxon>
        <taxon>Diptera</taxon>
        <taxon>Brachycera</taxon>
        <taxon>Muscomorpha</taxon>
        <taxon>Oestroidea</taxon>
        <taxon>Calliphoridae</taxon>
        <taxon>Luciliinae</taxon>
        <taxon>Lucilia</taxon>
    </lineage>
</organism>
<sequence>MFNCTVTEQNETRIEKKEQNETRFEKQRKKKVTTSSVLFDLCDSKEHYYTTGKRGKLYNKIHNIKRYNKILKDFEKENSIDESEEHDPESDWEQQYI</sequence>
<name>A0A0L0C3T5_LUCCU</name>
<dbReference type="Proteomes" id="UP000037069">
    <property type="component" value="Unassembled WGS sequence"/>
</dbReference>
<evidence type="ECO:0000256" key="1">
    <source>
        <dbReference type="SAM" id="MobiDB-lite"/>
    </source>
</evidence>
<protein>
    <submittedName>
        <fullName evidence="2">Uncharacterized protein</fullName>
    </submittedName>
</protein>
<keyword evidence="3" id="KW-1185">Reference proteome</keyword>
<evidence type="ECO:0000313" key="2">
    <source>
        <dbReference type="EMBL" id="KNC26159.1"/>
    </source>
</evidence>
<feature type="region of interest" description="Disordered" evidence="1">
    <location>
        <begin position="78"/>
        <end position="97"/>
    </location>
</feature>
<gene>
    <name evidence="2" type="ORF">FF38_04257</name>
</gene>
<dbReference type="AlphaFoldDB" id="A0A0L0C3T5"/>
<evidence type="ECO:0000313" key="3">
    <source>
        <dbReference type="Proteomes" id="UP000037069"/>
    </source>
</evidence>
<accession>A0A0L0C3T5</accession>